<organism evidence="13">
    <name type="scientific">Anopheles sinensis</name>
    <name type="common">Mosquito</name>
    <dbReference type="NCBI Taxonomy" id="74873"/>
    <lineage>
        <taxon>Eukaryota</taxon>
        <taxon>Metazoa</taxon>
        <taxon>Ecdysozoa</taxon>
        <taxon>Arthropoda</taxon>
        <taxon>Hexapoda</taxon>
        <taxon>Insecta</taxon>
        <taxon>Pterygota</taxon>
        <taxon>Neoptera</taxon>
        <taxon>Endopterygota</taxon>
        <taxon>Diptera</taxon>
        <taxon>Nematocera</taxon>
        <taxon>Culicoidea</taxon>
        <taxon>Culicidae</taxon>
        <taxon>Anophelinae</taxon>
        <taxon>Anopheles</taxon>
    </lineage>
</organism>
<accession>A0A084VJW5</accession>
<dbReference type="InterPro" id="IPR016186">
    <property type="entry name" value="C-type_lectin-like/link_sf"/>
</dbReference>
<dbReference type="CDD" id="cd00190">
    <property type="entry name" value="Tryp_SPc"/>
    <property type="match status" value="1"/>
</dbReference>
<keyword evidence="4 10" id="KW-0732">Signal</keyword>
<dbReference type="InterPro" id="IPR001254">
    <property type="entry name" value="Trypsin_dom"/>
</dbReference>
<sequence>MLLLSISLFFTIILDHPPVYVHAGQCGIRQIKTRHLLTNGYDTQAGDYPWHTAVYQIIPTEQYICGGTLITSRAVFTSAHCAARPGLNTPRPSDELLVKLGKYTLDEDSPHVQPHSIDRIVLHDEFKMEEFRNDVALLVTKEKVTFGTYVQPVCLPANPSLRASLIGTVVGWGYTEGKKVANVLRAASAPIVSHRVCLESNLEAFGRTVDETVFCAGWRNGTNPCNGDSGGGLFIRSATSGTWTLLGVVAFAASDREDENFCSTSDYTVYVDVSKYVEWIRAKLKAHDRPPTGCNTNEGQKRYVVHNNRNVTFLEAWRLCQTLGFRLATITSQDDSQAIAEAIVSSSNTKGPWWIGGTDLGSEGLFVWISTNQVVGFRSGYLNYSPGQPDNAGGNENCLEIGRWGGVVWNDVPCDWKQRYICEHVV</sequence>
<evidence type="ECO:0000256" key="9">
    <source>
        <dbReference type="ARBA" id="ARBA00024195"/>
    </source>
</evidence>
<dbReference type="Proteomes" id="UP000030765">
    <property type="component" value="Unassembled WGS sequence"/>
</dbReference>
<keyword evidence="3 13" id="KW-0645">Protease</keyword>
<dbReference type="VEuPathDB" id="VectorBase:ASIC005579"/>
<dbReference type="Pfam" id="PF00059">
    <property type="entry name" value="Lectin_C"/>
    <property type="match status" value="1"/>
</dbReference>
<dbReference type="SUPFAM" id="SSF56436">
    <property type="entry name" value="C-type lectin-like"/>
    <property type="match status" value="1"/>
</dbReference>
<dbReference type="EnsemblMetazoa" id="ASIC005579-RA">
    <property type="protein sequence ID" value="ASIC005579-PA"/>
    <property type="gene ID" value="ASIC005579"/>
</dbReference>
<protein>
    <submittedName>
        <fullName evidence="13 14">Serine protease</fullName>
    </submittedName>
</protein>
<dbReference type="InterPro" id="IPR051333">
    <property type="entry name" value="CLIP_Serine_Protease"/>
</dbReference>
<dbReference type="InterPro" id="IPR016187">
    <property type="entry name" value="CTDL_fold"/>
</dbReference>
<feature type="chain" id="PRO_5010759843" evidence="10">
    <location>
        <begin position="24"/>
        <end position="426"/>
    </location>
</feature>
<evidence type="ECO:0000256" key="8">
    <source>
        <dbReference type="ARBA" id="ARBA00023157"/>
    </source>
</evidence>
<dbReference type="CDD" id="cd00037">
    <property type="entry name" value="CLECT"/>
    <property type="match status" value="1"/>
</dbReference>
<dbReference type="InterPro" id="IPR001304">
    <property type="entry name" value="C-type_lectin-like"/>
</dbReference>
<feature type="signal peptide" evidence="10">
    <location>
        <begin position="1"/>
        <end position="23"/>
    </location>
</feature>
<dbReference type="GO" id="GO:0005576">
    <property type="term" value="C:extracellular region"/>
    <property type="evidence" value="ECO:0007669"/>
    <property type="project" value="UniProtKB-SubCell"/>
</dbReference>
<evidence type="ECO:0000256" key="5">
    <source>
        <dbReference type="ARBA" id="ARBA00022801"/>
    </source>
</evidence>
<dbReference type="SUPFAM" id="SSF50494">
    <property type="entry name" value="Trypsin-like serine proteases"/>
    <property type="match status" value="1"/>
</dbReference>
<keyword evidence="8" id="KW-1015">Disulfide bond</keyword>
<keyword evidence="2" id="KW-0964">Secreted</keyword>
<keyword evidence="5" id="KW-0378">Hydrolase</keyword>
<dbReference type="PANTHER" id="PTHR24260:SF136">
    <property type="entry name" value="GH08193P-RELATED"/>
    <property type="match status" value="1"/>
</dbReference>
<comment type="subcellular location">
    <subcellularLocation>
        <location evidence="1">Secreted</location>
    </subcellularLocation>
</comment>
<evidence type="ECO:0000313" key="14">
    <source>
        <dbReference type="EnsemblMetazoa" id="ASIC005579-PA"/>
    </source>
</evidence>
<dbReference type="EMBL" id="KE524908">
    <property type="protein sequence ID" value="KFB38259.1"/>
    <property type="molecule type" value="Genomic_DNA"/>
</dbReference>
<dbReference type="VEuPathDB" id="VectorBase:ASIS013969"/>
<evidence type="ECO:0000256" key="10">
    <source>
        <dbReference type="SAM" id="SignalP"/>
    </source>
</evidence>
<evidence type="ECO:0000313" key="13">
    <source>
        <dbReference type="EMBL" id="KFB38259.1"/>
    </source>
</evidence>
<dbReference type="GO" id="GO:0006508">
    <property type="term" value="P:proteolysis"/>
    <property type="evidence" value="ECO:0007669"/>
    <property type="project" value="UniProtKB-KW"/>
</dbReference>
<keyword evidence="6" id="KW-0720">Serine protease</keyword>
<dbReference type="InterPro" id="IPR018378">
    <property type="entry name" value="C-type_lectin_CS"/>
</dbReference>
<evidence type="ECO:0000256" key="3">
    <source>
        <dbReference type="ARBA" id="ARBA00022670"/>
    </source>
</evidence>
<evidence type="ECO:0000256" key="6">
    <source>
        <dbReference type="ARBA" id="ARBA00022825"/>
    </source>
</evidence>
<keyword evidence="7" id="KW-0865">Zymogen</keyword>
<dbReference type="EMBL" id="ATLV01013907">
    <property type="status" value="NOT_ANNOTATED_CDS"/>
    <property type="molecule type" value="Genomic_DNA"/>
</dbReference>
<dbReference type="STRING" id="74873.A0A084VJW5"/>
<dbReference type="GO" id="GO:0004252">
    <property type="term" value="F:serine-type endopeptidase activity"/>
    <property type="evidence" value="ECO:0007669"/>
    <property type="project" value="InterPro"/>
</dbReference>
<dbReference type="PROSITE" id="PS00615">
    <property type="entry name" value="C_TYPE_LECTIN_1"/>
    <property type="match status" value="1"/>
</dbReference>
<evidence type="ECO:0000259" key="12">
    <source>
        <dbReference type="PROSITE" id="PS50240"/>
    </source>
</evidence>
<dbReference type="InterPro" id="IPR009003">
    <property type="entry name" value="Peptidase_S1_PA"/>
</dbReference>
<dbReference type="PROSITE" id="PS50240">
    <property type="entry name" value="TRYPSIN_DOM"/>
    <property type="match status" value="1"/>
</dbReference>
<evidence type="ECO:0000313" key="15">
    <source>
        <dbReference type="Proteomes" id="UP000030765"/>
    </source>
</evidence>
<dbReference type="OrthoDB" id="6147874at2759"/>
<dbReference type="AlphaFoldDB" id="A0A084VJW5"/>
<evidence type="ECO:0000259" key="11">
    <source>
        <dbReference type="PROSITE" id="PS50041"/>
    </source>
</evidence>
<dbReference type="FunFam" id="2.40.10.10:FF:000146">
    <property type="entry name" value="Serine protease 53"/>
    <property type="match status" value="1"/>
</dbReference>
<evidence type="ECO:0000256" key="1">
    <source>
        <dbReference type="ARBA" id="ARBA00004613"/>
    </source>
</evidence>
<dbReference type="PANTHER" id="PTHR24260">
    <property type="match status" value="1"/>
</dbReference>
<feature type="domain" description="C-type lectin" evidence="11">
    <location>
        <begin position="298"/>
        <end position="423"/>
    </location>
</feature>
<dbReference type="Gene3D" id="3.10.100.10">
    <property type="entry name" value="Mannose-Binding Protein A, subunit A"/>
    <property type="match status" value="1"/>
</dbReference>
<dbReference type="Pfam" id="PF00089">
    <property type="entry name" value="Trypsin"/>
    <property type="match status" value="1"/>
</dbReference>
<dbReference type="Gene3D" id="2.40.10.10">
    <property type="entry name" value="Trypsin-like serine proteases"/>
    <property type="match status" value="1"/>
</dbReference>
<reference evidence="13 15" key="1">
    <citation type="journal article" date="2014" name="BMC Genomics">
        <title>Genome sequence of Anopheles sinensis provides insight into genetics basis of mosquito competence for malaria parasites.</title>
        <authorList>
            <person name="Zhou D."/>
            <person name="Zhang D."/>
            <person name="Ding G."/>
            <person name="Shi L."/>
            <person name="Hou Q."/>
            <person name="Ye Y."/>
            <person name="Xu Y."/>
            <person name="Zhou H."/>
            <person name="Xiong C."/>
            <person name="Li S."/>
            <person name="Yu J."/>
            <person name="Hong S."/>
            <person name="Yu X."/>
            <person name="Zou P."/>
            <person name="Chen C."/>
            <person name="Chang X."/>
            <person name="Wang W."/>
            <person name="Lv Y."/>
            <person name="Sun Y."/>
            <person name="Ma L."/>
            <person name="Shen B."/>
            <person name="Zhu C."/>
        </authorList>
    </citation>
    <scope>NUCLEOTIDE SEQUENCE [LARGE SCALE GENOMIC DNA]</scope>
</reference>
<dbReference type="InterPro" id="IPR043504">
    <property type="entry name" value="Peptidase_S1_PA_chymotrypsin"/>
</dbReference>
<name>A0A084VJW5_ANOSI</name>
<comment type="similarity">
    <text evidence="9">Belongs to the peptidase S1 family. CLIP subfamily.</text>
</comment>
<gene>
    <name evidence="13" type="ORF">ZHAS_00005579</name>
</gene>
<dbReference type="SMART" id="SM00034">
    <property type="entry name" value="CLECT"/>
    <property type="match status" value="1"/>
</dbReference>
<feature type="domain" description="Peptidase S1" evidence="12">
    <location>
        <begin position="37"/>
        <end position="285"/>
    </location>
</feature>
<evidence type="ECO:0000256" key="7">
    <source>
        <dbReference type="ARBA" id="ARBA00023145"/>
    </source>
</evidence>
<dbReference type="InterPro" id="IPR001314">
    <property type="entry name" value="Peptidase_S1A"/>
</dbReference>
<evidence type="ECO:0000256" key="4">
    <source>
        <dbReference type="ARBA" id="ARBA00022729"/>
    </source>
</evidence>
<keyword evidence="15" id="KW-1185">Reference proteome</keyword>
<dbReference type="PROSITE" id="PS50041">
    <property type="entry name" value="C_TYPE_LECTIN_2"/>
    <property type="match status" value="1"/>
</dbReference>
<evidence type="ECO:0000256" key="2">
    <source>
        <dbReference type="ARBA" id="ARBA00022525"/>
    </source>
</evidence>
<dbReference type="PRINTS" id="PR00722">
    <property type="entry name" value="CHYMOTRYPSIN"/>
</dbReference>
<dbReference type="SMART" id="SM00020">
    <property type="entry name" value="Tryp_SPc"/>
    <property type="match status" value="1"/>
</dbReference>
<proteinExistence type="inferred from homology"/>
<dbReference type="OMA" id="GWRNGTN"/>
<reference evidence="14" key="2">
    <citation type="submission" date="2020-05" db="UniProtKB">
        <authorList>
            <consortium name="EnsemblMetazoa"/>
        </authorList>
    </citation>
    <scope>IDENTIFICATION</scope>
</reference>